<keyword evidence="6" id="KW-1185">Reference proteome</keyword>
<evidence type="ECO:0000313" key="6">
    <source>
        <dbReference type="Proteomes" id="UP000308488"/>
    </source>
</evidence>
<proteinExistence type="predicted"/>
<keyword evidence="2" id="KW-0238">DNA-binding</keyword>
<dbReference type="SMART" id="SM00342">
    <property type="entry name" value="HTH_ARAC"/>
    <property type="match status" value="1"/>
</dbReference>
<evidence type="ECO:0000256" key="3">
    <source>
        <dbReference type="ARBA" id="ARBA00023163"/>
    </source>
</evidence>
<dbReference type="InterPro" id="IPR018060">
    <property type="entry name" value="HTH_AraC"/>
</dbReference>
<comment type="caution">
    <text evidence="5">The sequence shown here is derived from an EMBL/GenBank/DDBJ whole genome shotgun (WGS) entry which is preliminary data.</text>
</comment>
<protein>
    <submittedName>
        <fullName evidence="5">AraC family transcriptional regulator</fullName>
    </submittedName>
</protein>
<dbReference type="AlphaFoldDB" id="A0A4V6CUH2"/>
<dbReference type="SUPFAM" id="SSF46689">
    <property type="entry name" value="Homeodomain-like"/>
    <property type="match status" value="1"/>
</dbReference>
<feature type="domain" description="HTH araC/xylS-type" evidence="4">
    <location>
        <begin position="234"/>
        <end position="332"/>
    </location>
</feature>
<organism evidence="5 6">
    <name type="scientific">Marinobacter panjinensis</name>
    <dbReference type="NCBI Taxonomy" id="2576384"/>
    <lineage>
        <taxon>Bacteria</taxon>
        <taxon>Pseudomonadati</taxon>
        <taxon>Pseudomonadota</taxon>
        <taxon>Gammaproteobacteria</taxon>
        <taxon>Pseudomonadales</taxon>
        <taxon>Marinobacteraceae</taxon>
        <taxon>Marinobacter</taxon>
    </lineage>
</organism>
<keyword evidence="1" id="KW-0805">Transcription regulation</keyword>
<dbReference type="OrthoDB" id="6816069at2"/>
<gene>
    <name evidence="5" type="ORF">FDP08_15380</name>
</gene>
<evidence type="ECO:0000256" key="1">
    <source>
        <dbReference type="ARBA" id="ARBA00023015"/>
    </source>
</evidence>
<sequence>MVTTDLTRASSLARFDEFCAKYDLDYRAMLREARLPEDVLDHPESLISYARLATLLENCANRSEHPLFGLEYGIFQGTTIFGRLLYLFKNAQTVGDSLNELMQYFHLHSAGGLVTATIEDKMAILSYEPLLSEGVASKQAVELAIGVGKALLKMLLGTQWRPSGVHFRHGPSSSPQAYSRLLGLPPQFDSTINGWVFEARLLNLPLSDSDPKLHALMREHLEKMDELSVQELPAYVQHLMKNFLPNGRVTIDLVADYMLLSSRSLQRYLTEEGTSFQKLLDETRKSMAERYLQESGISLTQLSGILGYSDLAAFSRAFQRWYGVSPRQWRKDQGIQPSPRLLSMRKKAPGWLR</sequence>
<dbReference type="GO" id="GO:0005829">
    <property type="term" value="C:cytosol"/>
    <property type="evidence" value="ECO:0007669"/>
    <property type="project" value="TreeGrafter"/>
</dbReference>
<evidence type="ECO:0000259" key="4">
    <source>
        <dbReference type="PROSITE" id="PS01124"/>
    </source>
</evidence>
<dbReference type="Pfam" id="PF12625">
    <property type="entry name" value="Arabinose_bd"/>
    <property type="match status" value="1"/>
</dbReference>
<dbReference type="GO" id="GO:0003700">
    <property type="term" value="F:DNA-binding transcription factor activity"/>
    <property type="evidence" value="ECO:0007669"/>
    <property type="project" value="InterPro"/>
</dbReference>
<evidence type="ECO:0000313" key="5">
    <source>
        <dbReference type="EMBL" id="TKV69385.1"/>
    </source>
</evidence>
<dbReference type="InterPro" id="IPR032687">
    <property type="entry name" value="AraC-type_N"/>
</dbReference>
<keyword evidence="3" id="KW-0804">Transcription</keyword>
<dbReference type="Proteomes" id="UP000308488">
    <property type="component" value="Unassembled WGS sequence"/>
</dbReference>
<dbReference type="PROSITE" id="PS01124">
    <property type="entry name" value="HTH_ARAC_FAMILY_2"/>
    <property type="match status" value="1"/>
</dbReference>
<dbReference type="InterPro" id="IPR009057">
    <property type="entry name" value="Homeodomain-like_sf"/>
</dbReference>
<dbReference type="EMBL" id="SZYH01000001">
    <property type="protein sequence ID" value="TKV69385.1"/>
    <property type="molecule type" value="Genomic_DNA"/>
</dbReference>
<name>A0A4V6CUH2_9GAMM</name>
<accession>A0A4V6CUH2</accession>
<evidence type="ECO:0000256" key="2">
    <source>
        <dbReference type="ARBA" id="ARBA00023125"/>
    </source>
</evidence>
<dbReference type="PANTHER" id="PTHR47894:SF4">
    <property type="entry name" value="HTH-TYPE TRANSCRIPTIONAL REGULATOR GADX"/>
    <property type="match status" value="1"/>
</dbReference>
<dbReference type="PANTHER" id="PTHR47894">
    <property type="entry name" value="HTH-TYPE TRANSCRIPTIONAL REGULATOR GADX"/>
    <property type="match status" value="1"/>
</dbReference>
<dbReference type="Gene3D" id="1.10.10.60">
    <property type="entry name" value="Homeodomain-like"/>
    <property type="match status" value="1"/>
</dbReference>
<dbReference type="Pfam" id="PF12833">
    <property type="entry name" value="HTH_18"/>
    <property type="match status" value="1"/>
</dbReference>
<dbReference type="RefSeq" id="WP_137437000.1">
    <property type="nucleotide sequence ID" value="NZ_SZYH01000001.1"/>
</dbReference>
<dbReference type="GO" id="GO:0000976">
    <property type="term" value="F:transcription cis-regulatory region binding"/>
    <property type="evidence" value="ECO:0007669"/>
    <property type="project" value="TreeGrafter"/>
</dbReference>
<reference evidence="5 6" key="1">
    <citation type="submission" date="2019-05" db="EMBL/GenBank/DDBJ databases">
        <title>Marinobacter panjinensis sp. nov., a moderately halophilic bacterium isolated from sea tidal flat environment.</title>
        <authorList>
            <person name="Yang W."/>
            <person name="An M."/>
            <person name="He W."/>
            <person name="Luo X."/>
            <person name="Zhu L."/>
            <person name="Chen G."/>
            <person name="Zhang Y."/>
            <person name="Wang Y."/>
        </authorList>
    </citation>
    <scope>NUCLEOTIDE SEQUENCE [LARGE SCALE GENOMIC DNA]</scope>
    <source>
        <strain evidence="5 6">PJ-16</strain>
    </source>
</reference>